<dbReference type="InterPro" id="IPR050169">
    <property type="entry name" value="Krueppel_C2H2_ZnF"/>
</dbReference>
<dbReference type="KEGG" id="cge:100772906"/>
<evidence type="ECO:0000256" key="1">
    <source>
        <dbReference type="SAM" id="MobiDB-lite"/>
    </source>
</evidence>
<accession>A0A9J7H4J2</accession>
<dbReference type="AlphaFoldDB" id="A0A9J7H4J2"/>
<dbReference type="Pfam" id="PF01352">
    <property type="entry name" value="KRAB"/>
    <property type="match status" value="1"/>
</dbReference>
<organism evidence="3 4">
    <name type="scientific">Cricetulus griseus</name>
    <name type="common">Chinese hamster</name>
    <name type="synonym">Cricetulus barabensis griseus</name>
    <dbReference type="NCBI Taxonomy" id="10029"/>
    <lineage>
        <taxon>Eukaryota</taxon>
        <taxon>Metazoa</taxon>
        <taxon>Chordata</taxon>
        <taxon>Craniata</taxon>
        <taxon>Vertebrata</taxon>
        <taxon>Euteleostomi</taxon>
        <taxon>Mammalia</taxon>
        <taxon>Eutheria</taxon>
        <taxon>Euarchontoglires</taxon>
        <taxon>Glires</taxon>
        <taxon>Rodentia</taxon>
        <taxon>Myomorpha</taxon>
        <taxon>Muroidea</taxon>
        <taxon>Cricetidae</taxon>
        <taxon>Cricetinae</taxon>
        <taxon>Cricetulus</taxon>
    </lineage>
</organism>
<keyword evidence="3" id="KW-1185">Reference proteome</keyword>
<feature type="non-terminal residue" evidence="4">
    <location>
        <position position="1"/>
    </location>
</feature>
<feature type="compositionally biased region" description="Low complexity" evidence="1">
    <location>
        <begin position="64"/>
        <end position="75"/>
    </location>
</feature>
<reference evidence="4" key="3">
    <citation type="submission" date="2025-08" db="UniProtKB">
        <authorList>
            <consortium name="RefSeq"/>
        </authorList>
    </citation>
    <scope>IDENTIFICATION</scope>
    <source>
        <strain evidence="4">17A/GY</strain>
        <tissue evidence="4">Liver</tissue>
    </source>
</reference>
<feature type="region of interest" description="Disordered" evidence="1">
    <location>
        <begin position="163"/>
        <end position="193"/>
    </location>
</feature>
<name>A0A9J7H4J2_CRIGR</name>
<protein>
    <submittedName>
        <fullName evidence="4">Zinc finger protein 28 isoform X2</fullName>
    </submittedName>
</protein>
<dbReference type="Gene3D" id="6.10.140.140">
    <property type="match status" value="1"/>
</dbReference>
<sequence length="193" mass="20674">VQWAGPGGAAPRNWLKGPEISPFPVGLGEPRAADPGAEDTAGPRGPETSGSAVSALAGRPGKVSSQQRSGGNRSRAALKAPRFTDHPDLLTCAAEQRGLEGERRQKLKMQGLVTFSDVTVTFSKEEWECMDSAQWNLYTDVMLANYNNLVFVVASTQSQSGVSVQSGPENNPMRKVKNTAVYGAQTVEDRNKQ</sequence>
<feature type="region of interest" description="Disordered" evidence="1">
    <location>
        <begin position="1"/>
        <end position="82"/>
    </location>
</feature>
<dbReference type="InterPro" id="IPR036051">
    <property type="entry name" value="KRAB_dom_sf"/>
</dbReference>
<dbReference type="OrthoDB" id="9836105at2759"/>
<evidence type="ECO:0000313" key="4">
    <source>
        <dbReference type="RefSeq" id="XP_035305408.1"/>
    </source>
</evidence>
<gene>
    <name evidence="4" type="primary">LOC100772906</name>
</gene>
<reference evidence="3" key="1">
    <citation type="journal article" date="2018" name="Biotechnol. Bioeng.">
        <title>A reference genome of the Chinese hamster based on a hybrid assembly strategy.</title>
        <authorList>
            <person name="Rupp O."/>
            <person name="MacDonald M.L."/>
            <person name="Li S."/>
            <person name="Dhiman H."/>
            <person name="Polson S."/>
            <person name="Griep S."/>
            <person name="Heffner K."/>
            <person name="Hernandez I."/>
            <person name="Brinkrolf K."/>
            <person name="Jadhav V."/>
            <person name="Samoudi M."/>
            <person name="Hao H."/>
            <person name="Kingham B."/>
            <person name="Goesmann A."/>
            <person name="Betenbaugh M.J."/>
            <person name="Lewis N.E."/>
            <person name="Borth N."/>
            <person name="Lee K.H."/>
        </authorList>
    </citation>
    <scope>NUCLEOTIDE SEQUENCE [LARGE SCALE GENOMIC DNA]</scope>
    <source>
        <strain evidence="3">17A/GY</strain>
    </source>
</reference>
<reference evidence="3" key="2">
    <citation type="journal article" date="2020" name="Biotechnol. Bioeng.">
        <title>Chromosome-scale scaffolds for the Chinese hamster reference genome assembly to facilitate the study of the CHO epigenome.</title>
        <authorList>
            <person name="Hilliard W."/>
            <person name="MacDonald M."/>
            <person name="Lee K.H."/>
        </authorList>
    </citation>
    <scope>NUCLEOTIDE SEQUENCE [LARGE SCALE GENOMIC DNA]</scope>
    <source>
        <strain evidence="3">17A/GY</strain>
    </source>
</reference>
<dbReference type="PANTHER" id="PTHR23232">
    <property type="entry name" value="KRAB DOMAIN C2H2 ZINC FINGER"/>
    <property type="match status" value="1"/>
</dbReference>
<dbReference type="RefSeq" id="XP_035305408.1">
    <property type="nucleotide sequence ID" value="XM_035449517.1"/>
</dbReference>
<proteinExistence type="predicted"/>
<dbReference type="SMART" id="SM00349">
    <property type="entry name" value="KRAB"/>
    <property type="match status" value="1"/>
</dbReference>
<evidence type="ECO:0000313" key="3">
    <source>
        <dbReference type="Proteomes" id="UP001108280"/>
    </source>
</evidence>
<dbReference type="PANTHER" id="PTHR23232:SF158">
    <property type="entry name" value="KRAB DOMAIN-CONTAINING PROTEIN 5"/>
    <property type="match status" value="1"/>
</dbReference>
<dbReference type="Proteomes" id="UP001108280">
    <property type="component" value="Chromosome 9"/>
</dbReference>
<dbReference type="InterPro" id="IPR001909">
    <property type="entry name" value="KRAB"/>
</dbReference>
<dbReference type="GeneID" id="100772906"/>
<dbReference type="CDD" id="cd07765">
    <property type="entry name" value="KRAB_A-box"/>
    <property type="match status" value="1"/>
</dbReference>
<feature type="domain" description="KRAB" evidence="2">
    <location>
        <begin position="113"/>
        <end position="192"/>
    </location>
</feature>
<dbReference type="GO" id="GO:0006355">
    <property type="term" value="P:regulation of DNA-templated transcription"/>
    <property type="evidence" value="ECO:0007669"/>
    <property type="project" value="InterPro"/>
</dbReference>
<dbReference type="PROSITE" id="PS50805">
    <property type="entry name" value="KRAB"/>
    <property type="match status" value="1"/>
</dbReference>
<dbReference type="SUPFAM" id="SSF109640">
    <property type="entry name" value="KRAB domain (Kruppel-associated box)"/>
    <property type="match status" value="1"/>
</dbReference>
<evidence type="ECO:0000259" key="2">
    <source>
        <dbReference type="PROSITE" id="PS50805"/>
    </source>
</evidence>